<dbReference type="KEGG" id="tti:THITH_01875"/>
<dbReference type="STRING" id="713585.THITH_01875"/>
<proteinExistence type="predicted"/>
<dbReference type="InterPro" id="IPR040198">
    <property type="entry name" value="Fido_containing"/>
</dbReference>
<dbReference type="InterPro" id="IPR003812">
    <property type="entry name" value="Fido"/>
</dbReference>
<keyword evidence="1" id="KW-0067">ATP-binding</keyword>
<dbReference type="AlphaFoldDB" id="W0DJ24"/>
<dbReference type="Gene3D" id="1.10.3290.10">
    <property type="entry name" value="Fido-like domain"/>
    <property type="match status" value="1"/>
</dbReference>
<evidence type="ECO:0000313" key="4">
    <source>
        <dbReference type="EMBL" id="AHE97222.1"/>
    </source>
</evidence>
<accession>W0DJ24</accession>
<dbReference type="PROSITE" id="PS51459">
    <property type="entry name" value="FIDO"/>
    <property type="match status" value="1"/>
</dbReference>
<reference evidence="4 5" key="1">
    <citation type="submission" date="2013-12" db="EMBL/GenBank/DDBJ databases">
        <authorList>
            <consortium name="DOE Joint Genome Institute"/>
            <person name="Muyzer G."/>
            <person name="Huntemann M."/>
            <person name="Han J."/>
            <person name="Chen A."/>
            <person name="Kyrpides N."/>
            <person name="Mavromatis K."/>
            <person name="Markowitz V."/>
            <person name="Palaniappan K."/>
            <person name="Ivanova N."/>
            <person name="Schaumberg A."/>
            <person name="Pati A."/>
            <person name="Liolios K."/>
            <person name="Nordberg H.P."/>
            <person name="Cantor M.N."/>
            <person name="Hua S.X."/>
            <person name="Woyke T."/>
        </authorList>
    </citation>
    <scope>NUCLEOTIDE SEQUENCE [LARGE SCALE GENOMIC DNA]</scope>
    <source>
        <strain evidence="4 5">ARh 1</strain>
    </source>
</reference>
<sequence>MPKKLSEDLVARIVEEIARHPEGVGIDDLHAALADVVSRRTLQRRLASLVEQQRLHTLGEGRALKYRLAPITGTMAAQEEGSDVVAVRIEVYVPTTTEGEEIRDYVRQPIQHRTPVGYERGLLEAYRPNKTRYLAPELLTHLHQIGRSPDGERPAGTYARDILGRLLIDLSWASSRLEGNTYSRLDTQNLLERGQVAEGKDRREAQMIINHKAAIELLVEQAEDIGFNTFTFYNLHALLSENLLADPSESGRLRSRIVEVSGTVFHPLAIPQQIETYFRMILAKADAIDDPFEQTFFIMVHIPYLQPFVDVNKRVSRLGANIPLIRHNLCPLSFIDVPERAYVEGTLGVYEMQRVELLRDVFLWAYERSCRRYMVIRDTTAEPDPVRLRHREALIAIVAEIVRGQQQPGEAAVRRVAASLVPAEDLDAVVILAMDDLRNLHEGNVTRYRLRLSEYRAWQPMQQPKEG</sequence>
<feature type="binding site" evidence="1">
    <location>
        <begin position="310"/>
        <end position="317"/>
    </location>
    <ligand>
        <name>ATP</name>
        <dbReference type="ChEBI" id="CHEBI:30616"/>
    </ligand>
</feature>
<dbReference type="OrthoDB" id="9807853at2"/>
<feature type="domain" description="Fido" evidence="3">
    <location>
        <begin position="227"/>
        <end position="367"/>
    </location>
</feature>
<keyword evidence="4" id="KW-0131">Cell cycle</keyword>
<keyword evidence="1" id="KW-0547">Nucleotide-binding</keyword>
<dbReference type="PANTHER" id="PTHR13504">
    <property type="entry name" value="FIDO DOMAIN-CONTAINING PROTEIN DDB_G0283145"/>
    <property type="match status" value="1"/>
</dbReference>
<dbReference type="Pfam" id="PF02661">
    <property type="entry name" value="Fic"/>
    <property type="match status" value="1"/>
</dbReference>
<dbReference type="GO" id="GO:0051301">
    <property type="term" value="P:cell division"/>
    <property type="evidence" value="ECO:0007669"/>
    <property type="project" value="UniProtKB-KW"/>
</dbReference>
<protein>
    <submittedName>
        <fullName evidence="4">Cell division protein Fic</fullName>
    </submittedName>
</protein>
<dbReference type="HOGENOM" id="CLU_040460_6_1_6"/>
<gene>
    <name evidence="4" type="ORF">THITH_01875</name>
</gene>
<name>W0DJ24_9GAMM</name>
<dbReference type="Proteomes" id="UP000005289">
    <property type="component" value="Chromosome"/>
</dbReference>
<evidence type="ECO:0000256" key="2">
    <source>
        <dbReference type="PIRSR" id="PIRSR640198-3"/>
    </source>
</evidence>
<dbReference type="RefSeq" id="WP_006746220.1">
    <property type="nucleotide sequence ID" value="NZ_CP007029.1"/>
</dbReference>
<dbReference type="SUPFAM" id="SSF140931">
    <property type="entry name" value="Fic-like"/>
    <property type="match status" value="1"/>
</dbReference>
<dbReference type="PANTHER" id="PTHR13504:SF38">
    <property type="entry name" value="FIDO DOMAIN-CONTAINING PROTEIN"/>
    <property type="match status" value="1"/>
</dbReference>
<organism evidence="4 5">
    <name type="scientific">Thioalkalivibrio paradoxus ARh 1</name>
    <dbReference type="NCBI Taxonomy" id="713585"/>
    <lineage>
        <taxon>Bacteria</taxon>
        <taxon>Pseudomonadati</taxon>
        <taxon>Pseudomonadota</taxon>
        <taxon>Gammaproteobacteria</taxon>
        <taxon>Chromatiales</taxon>
        <taxon>Ectothiorhodospiraceae</taxon>
        <taxon>Thioalkalivibrio</taxon>
    </lineage>
</organism>
<evidence type="ECO:0000259" key="3">
    <source>
        <dbReference type="PROSITE" id="PS51459"/>
    </source>
</evidence>
<feature type="site" description="Important for autoinhibition of adenylyltransferase activity" evidence="2">
    <location>
        <position position="178"/>
    </location>
</feature>
<evidence type="ECO:0000256" key="1">
    <source>
        <dbReference type="PIRSR" id="PIRSR640198-2"/>
    </source>
</evidence>
<dbReference type="InterPro" id="IPR036597">
    <property type="entry name" value="Fido-like_dom_sf"/>
</dbReference>
<keyword evidence="5" id="KW-1185">Reference proteome</keyword>
<dbReference type="EMBL" id="CP007029">
    <property type="protein sequence ID" value="AHE97222.1"/>
    <property type="molecule type" value="Genomic_DNA"/>
</dbReference>
<dbReference type="GO" id="GO:0005524">
    <property type="term" value="F:ATP binding"/>
    <property type="evidence" value="ECO:0007669"/>
    <property type="project" value="UniProtKB-KW"/>
</dbReference>
<keyword evidence="4" id="KW-0132">Cell division</keyword>
<evidence type="ECO:0000313" key="5">
    <source>
        <dbReference type="Proteomes" id="UP000005289"/>
    </source>
</evidence>